<reference evidence="4" key="1">
    <citation type="submission" date="2021-01" db="EMBL/GenBank/DDBJ databases">
        <title>Modified the classification status of verrucomicrobia.</title>
        <authorList>
            <person name="Feng X."/>
        </authorList>
    </citation>
    <scope>NUCLEOTIDE SEQUENCE</scope>
    <source>
        <strain evidence="4">KCTC 13126</strain>
    </source>
</reference>
<accession>A0A934RTX6</accession>
<sequence>MSVKSILVLTEVEIDTFFPEGRFEALKSLLGDCRVVDCRDMGAEEWRALLAEVNPKIIVAGWKMSRLPEDALREVCPHLKYVCYLAGSVRKVVPRSLIEDGLLVSNWGASISRTIAECALFLAISCCRNLAHWNRQMHDCGGWKDDTTTTRSLFEKRVGIHGYGSIARALIALLKPFNCELVVYSDGVPAEVFKADGVSSADSVEDLFRDRDVVFELEALIPERVKVVNESLLRSMTRGGIFVNVARGELVDEEALLRVVNDGHIKAGVDVYSVEPLPKDHPFRGCYDIVMLPHIAGPTTDRRRDAGDHAHDNVARFLNGEAVSSIVTTDIYDRST</sequence>
<dbReference type="SUPFAM" id="SSF51735">
    <property type="entry name" value="NAD(P)-binding Rossmann-fold domains"/>
    <property type="match status" value="1"/>
</dbReference>
<dbReference type="GO" id="GO:0016618">
    <property type="term" value="F:hydroxypyruvate reductase [NAD(P)H] activity"/>
    <property type="evidence" value="ECO:0007669"/>
    <property type="project" value="TreeGrafter"/>
</dbReference>
<evidence type="ECO:0000313" key="4">
    <source>
        <dbReference type="EMBL" id="MBK1875340.1"/>
    </source>
</evidence>
<dbReference type="PANTHER" id="PTHR10996">
    <property type="entry name" value="2-HYDROXYACID DEHYDROGENASE-RELATED"/>
    <property type="match status" value="1"/>
</dbReference>
<protein>
    <submittedName>
        <fullName evidence="4">Hydroxyacid dehydrogenase</fullName>
    </submittedName>
</protein>
<dbReference type="PANTHER" id="PTHR10996:SF178">
    <property type="entry name" value="2-HYDROXYACID DEHYDROGENASE YGL185C-RELATED"/>
    <property type="match status" value="1"/>
</dbReference>
<name>A0A934RTX6_9BACT</name>
<keyword evidence="1" id="KW-0560">Oxidoreductase</keyword>
<proteinExistence type="predicted"/>
<evidence type="ECO:0000259" key="3">
    <source>
        <dbReference type="Pfam" id="PF02826"/>
    </source>
</evidence>
<dbReference type="Proteomes" id="UP000617628">
    <property type="component" value="Unassembled WGS sequence"/>
</dbReference>
<dbReference type="Pfam" id="PF02826">
    <property type="entry name" value="2-Hacid_dh_C"/>
    <property type="match status" value="1"/>
</dbReference>
<evidence type="ECO:0000256" key="1">
    <source>
        <dbReference type="ARBA" id="ARBA00023002"/>
    </source>
</evidence>
<keyword evidence="2" id="KW-0520">NAD</keyword>
<dbReference type="InterPro" id="IPR036291">
    <property type="entry name" value="NAD(P)-bd_dom_sf"/>
</dbReference>
<keyword evidence="5" id="KW-1185">Reference proteome</keyword>
<dbReference type="CDD" id="cd12167">
    <property type="entry name" value="2-Hacid_dh_8"/>
    <property type="match status" value="1"/>
</dbReference>
<dbReference type="SUPFAM" id="SSF52283">
    <property type="entry name" value="Formate/glycerate dehydrogenase catalytic domain-like"/>
    <property type="match status" value="1"/>
</dbReference>
<feature type="domain" description="D-isomer specific 2-hydroxyacid dehydrogenase NAD-binding" evidence="3">
    <location>
        <begin position="121"/>
        <end position="296"/>
    </location>
</feature>
<dbReference type="GO" id="GO:0051287">
    <property type="term" value="F:NAD binding"/>
    <property type="evidence" value="ECO:0007669"/>
    <property type="project" value="InterPro"/>
</dbReference>
<dbReference type="InterPro" id="IPR050223">
    <property type="entry name" value="D-isomer_2-hydroxyacid_DH"/>
</dbReference>
<dbReference type="InterPro" id="IPR006140">
    <property type="entry name" value="D-isomer_DH_NAD-bd"/>
</dbReference>
<comment type="caution">
    <text evidence="4">The sequence shown here is derived from an EMBL/GenBank/DDBJ whole genome shotgun (WGS) entry which is preliminary data.</text>
</comment>
<dbReference type="GO" id="GO:0005829">
    <property type="term" value="C:cytosol"/>
    <property type="evidence" value="ECO:0007669"/>
    <property type="project" value="TreeGrafter"/>
</dbReference>
<gene>
    <name evidence="4" type="ORF">JIN87_00600</name>
</gene>
<evidence type="ECO:0000256" key="2">
    <source>
        <dbReference type="ARBA" id="ARBA00023027"/>
    </source>
</evidence>
<dbReference type="RefSeq" id="WP_200353555.1">
    <property type="nucleotide sequence ID" value="NZ_JAENIL010000001.1"/>
</dbReference>
<dbReference type="GO" id="GO:0030267">
    <property type="term" value="F:glyoxylate reductase (NADPH) activity"/>
    <property type="evidence" value="ECO:0007669"/>
    <property type="project" value="TreeGrafter"/>
</dbReference>
<evidence type="ECO:0000313" key="5">
    <source>
        <dbReference type="Proteomes" id="UP000617628"/>
    </source>
</evidence>
<organism evidence="4 5">
    <name type="scientific">Pelagicoccus mobilis</name>
    <dbReference type="NCBI Taxonomy" id="415221"/>
    <lineage>
        <taxon>Bacteria</taxon>
        <taxon>Pseudomonadati</taxon>
        <taxon>Verrucomicrobiota</taxon>
        <taxon>Opitutia</taxon>
        <taxon>Puniceicoccales</taxon>
        <taxon>Pelagicoccaceae</taxon>
        <taxon>Pelagicoccus</taxon>
    </lineage>
</organism>
<dbReference type="Gene3D" id="3.40.50.720">
    <property type="entry name" value="NAD(P)-binding Rossmann-like Domain"/>
    <property type="match status" value="2"/>
</dbReference>
<dbReference type="AlphaFoldDB" id="A0A934RTX6"/>
<dbReference type="EMBL" id="JAENIL010000001">
    <property type="protein sequence ID" value="MBK1875340.1"/>
    <property type="molecule type" value="Genomic_DNA"/>
</dbReference>